<dbReference type="EMBL" id="QKYN01000007">
    <property type="protein sequence ID" value="RAG87535.1"/>
    <property type="molecule type" value="Genomic_DNA"/>
</dbReference>
<dbReference type="Pfam" id="PF12005">
    <property type="entry name" value="DUF3499"/>
    <property type="match status" value="1"/>
</dbReference>
<dbReference type="OrthoDB" id="3216194at2"/>
<dbReference type="Proteomes" id="UP000248889">
    <property type="component" value="Unassembled WGS sequence"/>
</dbReference>
<reference evidence="2 3" key="1">
    <citation type="submission" date="2018-06" db="EMBL/GenBank/DDBJ databases">
        <title>Streptacidiphilus pinicola sp. nov., isolated from pine grove soil.</title>
        <authorList>
            <person name="Roh S.G."/>
            <person name="Park S."/>
            <person name="Kim M.-K."/>
            <person name="Yun B.-R."/>
            <person name="Park J."/>
            <person name="Kim M.J."/>
            <person name="Kim Y.S."/>
            <person name="Kim S.B."/>
        </authorList>
    </citation>
    <scope>NUCLEOTIDE SEQUENCE [LARGE SCALE GENOMIC DNA]</scope>
    <source>
        <strain evidence="2 3">MMS16-CNU450</strain>
    </source>
</reference>
<dbReference type="AlphaFoldDB" id="A0A2X0KER9"/>
<evidence type="ECO:0000313" key="2">
    <source>
        <dbReference type="EMBL" id="RAG87535.1"/>
    </source>
</evidence>
<protein>
    <submittedName>
        <fullName evidence="2">DUF3499 domain-containing protein</fullName>
    </submittedName>
</protein>
<name>A0A2X0KER9_9ACTN</name>
<feature type="region of interest" description="Disordered" evidence="1">
    <location>
        <begin position="1"/>
        <end position="44"/>
    </location>
</feature>
<feature type="region of interest" description="Disordered" evidence="1">
    <location>
        <begin position="135"/>
        <end position="173"/>
    </location>
</feature>
<evidence type="ECO:0000313" key="3">
    <source>
        <dbReference type="Proteomes" id="UP000248889"/>
    </source>
</evidence>
<comment type="caution">
    <text evidence="2">The sequence shown here is derived from an EMBL/GenBank/DDBJ whole genome shotgun (WGS) entry which is preliminary data.</text>
</comment>
<proteinExistence type="predicted"/>
<organism evidence="2 3">
    <name type="scientific">Streptacidiphilus pinicola</name>
    <dbReference type="NCBI Taxonomy" id="2219663"/>
    <lineage>
        <taxon>Bacteria</taxon>
        <taxon>Bacillati</taxon>
        <taxon>Actinomycetota</taxon>
        <taxon>Actinomycetes</taxon>
        <taxon>Kitasatosporales</taxon>
        <taxon>Streptomycetaceae</taxon>
        <taxon>Streptacidiphilus</taxon>
    </lineage>
</organism>
<sequence>MRCHRHQPPLAGKPPPSGGNARLPDDTGPDPGQSLRGPVRSAVPSNVVSPVRRCSRTACGRPAVATLTYVYADSTAVLGPLATYAEPHCYDLCAEHSERLTAPRGWEVVRLNVQTGPIRPSGDDLEALANAVREVARPPARRQDGGSEADPTEVGRRGHLRVLRTPDEFSPEL</sequence>
<gene>
    <name evidence="2" type="ORF">DN069_01400</name>
</gene>
<keyword evidence="3" id="KW-1185">Reference proteome</keyword>
<evidence type="ECO:0000256" key="1">
    <source>
        <dbReference type="SAM" id="MobiDB-lite"/>
    </source>
</evidence>
<dbReference type="InterPro" id="IPR021888">
    <property type="entry name" value="DUF3499"/>
</dbReference>
<accession>A0A2X0KER9</accession>